<accession>A0A0G4PLG8</accession>
<evidence type="ECO:0000313" key="1">
    <source>
        <dbReference type="EMBL" id="CRL27272.1"/>
    </source>
</evidence>
<keyword evidence="2" id="KW-1185">Reference proteome</keyword>
<name>A0A0G4PLG8_PENC3</name>
<gene>
    <name evidence="1" type="ORF">PCAMFM013_S021g000187</name>
</gene>
<dbReference type="AlphaFoldDB" id="A0A0G4PLG8"/>
<protein>
    <submittedName>
        <fullName evidence="1">Str. FM013</fullName>
    </submittedName>
</protein>
<proteinExistence type="predicted"/>
<dbReference type="EMBL" id="HG793154">
    <property type="protein sequence ID" value="CRL27272.1"/>
    <property type="molecule type" value="Genomic_DNA"/>
</dbReference>
<sequence length="57" mass="6447">MCFLIVQIGASITQEELFAYTNAYFLTNEKYQLSRRYVRFDVDELCNTAVAAGGKSS</sequence>
<organism evidence="1 2">
    <name type="scientific">Penicillium camemberti (strain FM 013)</name>
    <dbReference type="NCBI Taxonomy" id="1429867"/>
    <lineage>
        <taxon>Eukaryota</taxon>
        <taxon>Fungi</taxon>
        <taxon>Dikarya</taxon>
        <taxon>Ascomycota</taxon>
        <taxon>Pezizomycotina</taxon>
        <taxon>Eurotiomycetes</taxon>
        <taxon>Eurotiomycetidae</taxon>
        <taxon>Eurotiales</taxon>
        <taxon>Aspergillaceae</taxon>
        <taxon>Penicillium</taxon>
    </lineage>
</organism>
<dbReference type="Proteomes" id="UP000053732">
    <property type="component" value="Unassembled WGS sequence"/>
</dbReference>
<reference evidence="1 2" key="1">
    <citation type="journal article" date="2014" name="Nat. Commun.">
        <title>Multiple recent horizontal transfers of a large genomic region in cheese making fungi.</title>
        <authorList>
            <person name="Cheeseman K."/>
            <person name="Ropars J."/>
            <person name="Renault P."/>
            <person name="Dupont J."/>
            <person name="Gouzy J."/>
            <person name="Branca A."/>
            <person name="Abraham A.L."/>
            <person name="Ceppi M."/>
            <person name="Conseiller E."/>
            <person name="Debuchy R."/>
            <person name="Malagnac F."/>
            <person name="Goarin A."/>
            <person name="Silar P."/>
            <person name="Lacoste S."/>
            <person name="Sallet E."/>
            <person name="Bensimon A."/>
            <person name="Giraud T."/>
            <person name="Brygoo Y."/>
        </authorList>
    </citation>
    <scope>NUCLEOTIDE SEQUENCE [LARGE SCALE GENOMIC DNA]</scope>
    <source>
        <strain evidence="2">FM 013</strain>
    </source>
</reference>
<evidence type="ECO:0000313" key="2">
    <source>
        <dbReference type="Proteomes" id="UP000053732"/>
    </source>
</evidence>